<dbReference type="EMBL" id="FNTH01000001">
    <property type="protein sequence ID" value="SEE31419.1"/>
    <property type="molecule type" value="Genomic_DNA"/>
</dbReference>
<organism evidence="10 11">
    <name type="scientific">Bradyrhizobium erythrophlei</name>
    <dbReference type="NCBI Taxonomy" id="1437360"/>
    <lineage>
        <taxon>Bacteria</taxon>
        <taxon>Pseudomonadati</taxon>
        <taxon>Pseudomonadota</taxon>
        <taxon>Alphaproteobacteria</taxon>
        <taxon>Hyphomicrobiales</taxon>
        <taxon>Nitrobacteraceae</taxon>
        <taxon>Bradyrhizobium</taxon>
    </lineage>
</organism>
<dbReference type="GO" id="GO:0005886">
    <property type="term" value="C:plasma membrane"/>
    <property type="evidence" value="ECO:0007669"/>
    <property type="project" value="UniProtKB-SubCell"/>
</dbReference>
<keyword evidence="5 8" id="KW-0812">Transmembrane</keyword>
<evidence type="ECO:0000313" key="11">
    <source>
        <dbReference type="Proteomes" id="UP000198992"/>
    </source>
</evidence>
<evidence type="ECO:0000256" key="7">
    <source>
        <dbReference type="ARBA" id="ARBA00023136"/>
    </source>
</evidence>
<dbReference type="Pfam" id="PF00482">
    <property type="entry name" value="T2SSF"/>
    <property type="match status" value="2"/>
</dbReference>
<dbReference type="InterPro" id="IPR042094">
    <property type="entry name" value="T2SS_GspF_sf"/>
</dbReference>
<accession>A0A1H5HU50</accession>
<keyword evidence="7 8" id="KW-0472">Membrane</keyword>
<dbReference type="RefSeq" id="WP_092124805.1">
    <property type="nucleotide sequence ID" value="NZ_FNTH01000001.1"/>
</dbReference>
<evidence type="ECO:0000256" key="1">
    <source>
        <dbReference type="ARBA" id="ARBA00004429"/>
    </source>
</evidence>
<dbReference type="InterPro" id="IPR018076">
    <property type="entry name" value="T2SS_GspF_dom"/>
</dbReference>
<evidence type="ECO:0000256" key="5">
    <source>
        <dbReference type="ARBA" id="ARBA00022692"/>
    </source>
</evidence>
<sequence length="401" mass="43587">MPHYRYRALTKAGEIILGDVDAPSREEVLRRIEYLGHLPVEAEIAGRSALRASVSSGSLPRQRELTTFLRLLALLLRSGLTLEAALQTLEEDTNKAVARFAGGLRSAVSGGDGFAEALERHNQIIEQIYIAMVRAGEASGKLEVVLRAIVEDRTRREQLSQRISSAVRYPMFLVGSALVILFFFLLYVVPQFESVFSELRGRLNSGAAFALTMSTWLRAHLDMFLGGCGAVLALGWLILRQPAARASLMSVLATIPGISGPMHDRRTARFIGTLGLLVENGVALPTALKILRDIMTEPRYAAAVDKVHEQVRNGRRFIEALAESDLVPPLAVRMLRVGDETGDLSAIAQHAADLYEQRLAIGLDRLMGAIGPITIIAVSIGIGTLVVSIMSALLSITELAM</sequence>
<feature type="domain" description="Type II secretion system protein GspF" evidence="9">
    <location>
        <begin position="270"/>
        <end position="390"/>
    </location>
</feature>
<comment type="similarity">
    <text evidence="2">Belongs to the GSP F family.</text>
</comment>
<reference evidence="10 11" key="1">
    <citation type="submission" date="2016-10" db="EMBL/GenBank/DDBJ databases">
        <authorList>
            <person name="de Groot N.N."/>
        </authorList>
    </citation>
    <scope>NUCLEOTIDE SEQUENCE [LARGE SCALE GENOMIC DNA]</scope>
    <source>
        <strain evidence="10 11">MT12</strain>
    </source>
</reference>
<dbReference type="Proteomes" id="UP000198992">
    <property type="component" value="Unassembled WGS sequence"/>
</dbReference>
<dbReference type="GO" id="GO:0015628">
    <property type="term" value="P:protein secretion by the type II secretion system"/>
    <property type="evidence" value="ECO:0007669"/>
    <property type="project" value="TreeGrafter"/>
</dbReference>
<dbReference type="OrthoDB" id="9805682at2"/>
<gene>
    <name evidence="10" type="ORF">SAMN05444164_7638</name>
</gene>
<feature type="transmembrane region" description="Helical" evidence="8">
    <location>
        <begin position="373"/>
        <end position="396"/>
    </location>
</feature>
<keyword evidence="4" id="KW-0997">Cell inner membrane</keyword>
<evidence type="ECO:0000256" key="2">
    <source>
        <dbReference type="ARBA" id="ARBA00005745"/>
    </source>
</evidence>
<feature type="transmembrane region" description="Helical" evidence="8">
    <location>
        <begin position="169"/>
        <end position="189"/>
    </location>
</feature>
<dbReference type="PRINTS" id="PR00812">
    <property type="entry name" value="BCTERIALGSPF"/>
</dbReference>
<dbReference type="PANTHER" id="PTHR30012">
    <property type="entry name" value="GENERAL SECRETION PATHWAY PROTEIN"/>
    <property type="match status" value="1"/>
</dbReference>
<name>A0A1H5HU50_9BRAD</name>
<proteinExistence type="inferred from homology"/>
<dbReference type="AlphaFoldDB" id="A0A1H5HU50"/>
<dbReference type="Gene3D" id="1.20.81.30">
    <property type="entry name" value="Type II secretion system (T2SS), domain F"/>
    <property type="match status" value="2"/>
</dbReference>
<feature type="domain" description="Type II secretion system protein GspF" evidence="9">
    <location>
        <begin position="68"/>
        <end position="190"/>
    </location>
</feature>
<protein>
    <submittedName>
        <fullName evidence="10">General secretion pathway protein F</fullName>
    </submittedName>
</protein>
<keyword evidence="6 8" id="KW-1133">Transmembrane helix</keyword>
<dbReference type="PANTHER" id="PTHR30012:SF7">
    <property type="entry name" value="PROTEIN TRANSPORT PROTEIN HOFC HOMOLOG"/>
    <property type="match status" value="1"/>
</dbReference>
<feature type="transmembrane region" description="Helical" evidence="8">
    <location>
        <begin position="219"/>
        <end position="239"/>
    </location>
</feature>
<evidence type="ECO:0000256" key="6">
    <source>
        <dbReference type="ARBA" id="ARBA00022989"/>
    </source>
</evidence>
<comment type="subcellular location">
    <subcellularLocation>
        <location evidence="1">Cell inner membrane</location>
        <topology evidence="1">Multi-pass membrane protein</topology>
    </subcellularLocation>
</comment>
<evidence type="ECO:0000256" key="4">
    <source>
        <dbReference type="ARBA" id="ARBA00022519"/>
    </source>
</evidence>
<evidence type="ECO:0000256" key="3">
    <source>
        <dbReference type="ARBA" id="ARBA00022475"/>
    </source>
</evidence>
<keyword evidence="3" id="KW-1003">Cell membrane</keyword>
<dbReference type="InterPro" id="IPR003004">
    <property type="entry name" value="GspF/PilC"/>
</dbReference>
<evidence type="ECO:0000259" key="9">
    <source>
        <dbReference type="Pfam" id="PF00482"/>
    </source>
</evidence>
<evidence type="ECO:0000313" key="10">
    <source>
        <dbReference type="EMBL" id="SEE31419.1"/>
    </source>
</evidence>
<evidence type="ECO:0000256" key="8">
    <source>
        <dbReference type="SAM" id="Phobius"/>
    </source>
</evidence>